<accession>A0A9D2L2M4</accession>
<sequence length="134" mass="14894">MNRTHLASAIRTLASGLGYTVVEESDDRAPQTITAFPSAWLLPLRLKTIEGRHHGRQTYSVELRVIYSAMKLSADKRAELHSRAEENLLELFIQLSGDDRVIAVQNLSIQPGTGGYTQHGELSQIAKADVITYF</sequence>
<dbReference type="AlphaFoldDB" id="A0A9D2L2M4"/>
<gene>
    <name evidence="1" type="ORF">H9779_04165</name>
</gene>
<name>A0A9D2L2M4_9BACT</name>
<dbReference type="Proteomes" id="UP000824259">
    <property type="component" value="Unassembled WGS sequence"/>
</dbReference>
<comment type="caution">
    <text evidence="1">The sequence shown here is derived from an EMBL/GenBank/DDBJ whole genome shotgun (WGS) entry which is preliminary data.</text>
</comment>
<evidence type="ECO:0000313" key="2">
    <source>
        <dbReference type="Proteomes" id="UP000824259"/>
    </source>
</evidence>
<reference evidence="1" key="1">
    <citation type="journal article" date="2021" name="PeerJ">
        <title>Extensive microbial diversity within the chicken gut microbiome revealed by metagenomics and culture.</title>
        <authorList>
            <person name="Gilroy R."/>
            <person name="Ravi A."/>
            <person name="Getino M."/>
            <person name="Pursley I."/>
            <person name="Horton D.L."/>
            <person name="Alikhan N.F."/>
            <person name="Baker D."/>
            <person name="Gharbi K."/>
            <person name="Hall N."/>
            <person name="Watson M."/>
            <person name="Adriaenssens E.M."/>
            <person name="Foster-Nyarko E."/>
            <person name="Jarju S."/>
            <person name="Secka A."/>
            <person name="Antonio M."/>
            <person name="Oren A."/>
            <person name="Chaudhuri R.R."/>
            <person name="La Ragione R."/>
            <person name="Hildebrand F."/>
            <person name="Pallen M.J."/>
        </authorList>
    </citation>
    <scope>NUCLEOTIDE SEQUENCE</scope>
    <source>
        <strain evidence="1">CHK169-11906</strain>
    </source>
</reference>
<reference evidence="1" key="2">
    <citation type="submission" date="2021-04" db="EMBL/GenBank/DDBJ databases">
        <authorList>
            <person name="Gilroy R."/>
        </authorList>
    </citation>
    <scope>NUCLEOTIDE SEQUENCE</scope>
    <source>
        <strain evidence="1">CHK169-11906</strain>
    </source>
</reference>
<evidence type="ECO:0000313" key="1">
    <source>
        <dbReference type="EMBL" id="HJA98781.1"/>
    </source>
</evidence>
<dbReference type="EMBL" id="DWYR01000011">
    <property type="protein sequence ID" value="HJA98781.1"/>
    <property type="molecule type" value="Genomic_DNA"/>
</dbReference>
<organism evidence="1 2">
    <name type="scientific">Candidatus Alistipes avicola</name>
    <dbReference type="NCBI Taxonomy" id="2838432"/>
    <lineage>
        <taxon>Bacteria</taxon>
        <taxon>Pseudomonadati</taxon>
        <taxon>Bacteroidota</taxon>
        <taxon>Bacteroidia</taxon>
        <taxon>Bacteroidales</taxon>
        <taxon>Rikenellaceae</taxon>
        <taxon>Alistipes</taxon>
    </lineage>
</organism>
<proteinExistence type="predicted"/>
<protein>
    <submittedName>
        <fullName evidence="1">Uncharacterized protein</fullName>
    </submittedName>
</protein>